<evidence type="ECO:0000256" key="14">
    <source>
        <dbReference type="SAM" id="MobiDB-lite"/>
    </source>
</evidence>
<feature type="transmembrane region" description="Helical" evidence="15">
    <location>
        <begin position="408"/>
        <end position="431"/>
    </location>
</feature>
<dbReference type="InterPro" id="IPR005467">
    <property type="entry name" value="His_kinase_dom"/>
</dbReference>
<dbReference type="EC" id="2.7.13.3" evidence="3"/>
<evidence type="ECO:0000256" key="11">
    <source>
        <dbReference type="ARBA" id="ARBA00022989"/>
    </source>
</evidence>
<evidence type="ECO:0000256" key="2">
    <source>
        <dbReference type="ARBA" id="ARBA00004651"/>
    </source>
</evidence>
<feature type="transmembrane region" description="Helical" evidence="15">
    <location>
        <begin position="496"/>
        <end position="517"/>
    </location>
</feature>
<dbReference type="EMBL" id="DXEK01000150">
    <property type="protein sequence ID" value="HIX77721.1"/>
    <property type="molecule type" value="Genomic_DNA"/>
</dbReference>
<feature type="transmembrane region" description="Helical" evidence="15">
    <location>
        <begin position="452"/>
        <end position="476"/>
    </location>
</feature>
<dbReference type="CDD" id="cd00082">
    <property type="entry name" value="HisKA"/>
    <property type="match status" value="1"/>
</dbReference>
<keyword evidence="9 17" id="KW-0418">Kinase</keyword>
<dbReference type="PANTHER" id="PTHR45528">
    <property type="entry name" value="SENSOR HISTIDINE KINASE CPXA"/>
    <property type="match status" value="1"/>
</dbReference>
<dbReference type="GO" id="GO:0005886">
    <property type="term" value="C:plasma membrane"/>
    <property type="evidence" value="ECO:0007669"/>
    <property type="project" value="UniProtKB-SubCell"/>
</dbReference>
<evidence type="ECO:0000256" key="15">
    <source>
        <dbReference type="SAM" id="Phobius"/>
    </source>
</evidence>
<comment type="caution">
    <text evidence="17">The sequence shown here is derived from an EMBL/GenBank/DDBJ whole genome shotgun (WGS) entry which is preliminary data.</text>
</comment>
<keyword evidence="6" id="KW-0808">Transferase</keyword>
<feature type="transmembrane region" description="Helical" evidence="15">
    <location>
        <begin position="12"/>
        <end position="35"/>
    </location>
</feature>
<dbReference type="GO" id="GO:0005524">
    <property type="term" value="F:ATP binding"/>
    <property type="evidence" value="ECO:0007669"/>
    <property type="project" value="UniProtKB-KW"/>
</dbReference>
<proteinExistence type="predicted"/>
<dbReference type="InterPro" id="IPR003661">
    <property type="entry name" value="HisK_dim/P_dom"/>
</dbReference>
<evidence type="ECO:0000256" key="9">
    <source>
        <dbReference type="ARBA" id="ARBA00022777"/>
    </source>
</evidence>
<accession>A0A9D1XEN1</accession>
<evidence type="ECO:0000256" key="12">
    <source>
        <dbReference type="ARBA" id="ARBA00023012"/>
    </source>
</evidence>
<dbReference type="Gene3D" id="1.10.287.130">
    <property type="match status" value="1"/>
</dbReference>
<dbReference type="InterPro" id="IPR003594">
    <property type="entry name" value="HATPase_dom"/>
</dbReference>
<keyword evidence="7 15" id="KW-0812">Transmembrane</keyword>
<protein>
    <recommendedName>
        <fullName evidence="3">histidine kinase</fullName>
        <ecNumber evidence="3">2.7.13.3</ecNumber>
    </recommendedName>
</protein>
<evidence type="ECO:0000256" key="4">
    <source>
        <dbReference type="ARBA" id="ARBA00022475"/>
    </source>
</evidence>
<evidence type="ECO:0000313" key="18">
    <source>
        <dbReference type="Proteomes" id="UP000886890"/>
    </source>
</evidence>
<feature type="domain" description="Histidine kinase" evidence="16">
    <location>
        <begin position="661"/>
        <end position="875"/>
    </location>
</feature>
<reference evidence="17" key="1">
    <citation type="journal article" date="2021" name="PeerJ">
        <title>Extensive microbial diversity within the chicken gut microbiome revealed by metagenomics and culture.</title>
        <authorList>
            <person name="Gilroy R."/>
            <person name="Ravi A."/>
            <person name="Getino M."/>
            <person name="Pursley I."/>
            <person name="Horton D.L."/>
            <person name="Alikhan N.F."/>
            <person name="Baker D."/>
            <person name="Gharbi K."/>
            <person name="Hall N."/>
            <person name="Watson M."/>
            <person name="Adriaenssens E.M."/>
            <person name="Foster-Nyarko E."/>
            <person name="Jarju S."/>
            <person name="Secka A."/>
            <person name="Antonio M."/>
            <person name="Oren A."/>
            <person name="Chaudhuri R.R."/>
            <person name="La Ragione R."/>
            <person name="Hildebrand F."/>
            <person name="Pallen M.J."/>
        </authorList>
    </citation>
    <scope>NUCLEOTIDE SEQUENCE</scope>
    <source>
        <strain evidence="17">CHK183-1962</strain>
    </source>
</reference>
<gene>
    <name evidence="17" type="ORF">H9734_09035</name>
</gene>
<evidence type="ECO:0000256" key="8">
    <source>
        <dbReference type="ARBA" id="ARBA00022741"/>
    </source>
</evidence>
<evidence type="ECO:0000256" key="5">
    <source>
        <dbReference type="ARBA" id="ARBA00022553"/>
    </source>
</evidence>
<dbReference type="SUPFAM" id="SSF55874">
    <property type="entry name" value="ATPase domain of HSP90 chaperone/DNA topoisomerase II/histidine kinase"/>
    <property type="match status" value="1"/>
</dbReference>
<keyword evidence="11 15" id="KW-1133">Transmembrane helix</keyword>
<dbReference type="AlphaFoldDB" id="A0A9D1XEN1"/>
<keyword evidence="4" id="KW-1003">Cell membrane</keyword>
<dbReference type="InterPro" id="IPR050398">
    <property type="entry name" value="HssS/ArlS-like"/>
</dbReference>
<reference evidence="17" key="2">
    <citation type="submission" date="2021-04" db="EMBL/GenBank/DDBJ databases">
        <authorList>
            <person name="Gilroy R."/>
        </authorList>
    </citation>
    <scope>NUCLEOTIDE SEQUENCE</scope>
    <source>
        <strain evidence="17">CHK183-1962</strain>
    </source>
</reference>
<feature type="region of interest" description="Disordered" evidence="14">
    <location>
        <begin position="878"/>
        <end position="900"/>
    </location>
</feature>
<evidence type="ECO:0000256" key="6">
    <source>
        <dbReference type="ARBA" id="ARBA00022679"/>
    </source>
</evidence>
<evidence type="ECO:0000259" key="16">
    <source>
        <dbReference type="PROSITE" id="PS50109"/>
    </source>
</evidence>
<feature type="transmembrane region" description="Helical" evidence="15">
    <location>
        <begin position="555"/>
        <end position="573"/>
    </location>
</feature>
<sequence length="900" mass="101530">MEEKKRPFYSVLAKTVVLVLCALGFFLVGFCGILLGDLAVRGVPIGRAKTDYENTETCGMRLVGYLGEMQEFYESQYKLNIRQRADGEEEQEEGVDIVDFADGAVGAEGDHTFYTLTQLDSLKSSILSMYNDYILESSQEFATNDAGVEVYQEVYGEEETYDEYADAAETSDIYQRAQEDQKSYLDEDYGTIVNPDGSVTDCDGMRFTPSQDTIDSLMEIGCDYTEYSSQFLYLYEMGGTYEMEVPKSGVSLRDYAAENKSISLYDLYQGLYNAVETLIDYQNADGDMKEETNVQYCIQLEDGTIYTNVDEWSQGYETALSILRGSASQEDGGQLVGLAYNRELGHAEFQEKTTSSDMMQALSAWLSSNNLVTDNEKVVVALNTAWPVADEFSQAAGVFSVWGDWTSALVALTVIGSVLAVVCLVLVTVQAGRSCRDREVHLYSFDRMPTEVYLTLIFLLGCLVFCLPVLVIGINFDQYPAMYTGNGQYYYRDMQAYRSLLAGLLISGGIMLMMPSYMSLVRRIKAKNLWNRSLIRSIYKMCREVYDARKTSQKILIVFVVYALFQIIFLSWFGTFGLILAILLDTIAALYLVREAAGRQTIRQGLRKIGSGDLEYKIDLTTLKGDNLEMAETVNNVGKGLQAAIQEQMKSERLKADLITNVSHDIKTPLTSIINYVDLLKREEISDPKIKGYIDILDSKSQRLKQLTEDLVEASKISSGNIKLEFMNLNLNELVQQVNGEFDERFRDKNLSLVCVLGSEPLMVRADSRRIWRVLENLYVNVVKYAMPGTRVYVDAVKRNNKIVFSIKNISENPLNINADELTERFIRGDVSRSTEGSGLGLSIAKNLTTLQHGTFRIYLDGDLFKVTISFEEARVQRKDPVQDGPLRREQRKEQAEDHR</sequence>
<evidence type="ECO:0000256" key="13">
    <source>
        <dbReference type="ARBA" id="ARBA00023136"/>
    </source>
</evidence>
<dbReference type="InterPro" id="IPR036097">
    <property type="entry name" value="HisK_dim/P_sf"/>
</dbReference>
<keyword evidence="8" id="KW-0547">Nucleotide-binding</keyword>
<dbReference type="Pfam" id="PF02518">
    <property type="entry name" value="HATPase_c"/>
    <property type="match status" value="1"/>
</dbReference>
<evidence type="ECO:0000256" key="7">
    <source>
        <dbReference type="ARBA" id="ARBA00022692"/>
    </source>
</evidence>
<keyword evidence="12" id="KW-0902">Two-component regulatory system</keyword>
<dbReference type="GO" id="GO:0000155">
    <property type="term" value="F:phosphorelay sensor kinase activity"/>
    <property type="evidence" value="ECO:0007669"/>
    <property type="project" value="InterPro"/>
</dbReference>
<evidence type="ECO:0000313" key="17">
    <source>
        <dbReference type="EMBL" id="HIX77721.1"/>
    </source>
</evidence>
<evidence type="ECO:0000256" key="3">
    <source>
        <dbReference type="ARBA" id="ARBA00012438"/>
    </source>
</evidence>
<evidence type="ECO:0000256" key="10">
    <source>
        <dbReference type="ARBA" id="ARBA00022840"/>
    </source>
</evidence>
<keyword evidence="13 15" id="KW-0472">Membrane</keyword>
<dbReference type="SUPFAM" id="SSF47384">
    <property type="entry name" value="Homodimeric domain of signal transducing histidine kinase"/>
    <property type="match status" value="1"/>
</dbReference>
<dbReference type="PROSITE" id="PS50109">
    <property type="entry name" value="HIS_KIN"/>
    <property type="match status" value="1"/>
</dbReference>
<keyword evidence="10" id="KW-0067">ATP-binding</keyword>
<comment type="catalytic activity">
    <reaction evidence="1">
        <text>ATP + protein L-histidine = ADP + protein N-phospho-L-histidine.</text>
        <dbReference type="EC" id="2.7.13.3"/>
    </reaction>
</comment>
<comment type="subcellular location">
    <subcellularLocation>
        <location evidence="2">Cell membrane</location>
        <topology evidence="2">Multi-pass membrane protein</topology>
    </subcellularLocation>
</comment>
<dbReference type="SMART" id="SM00388">
    <property type="entry name" value="HisKA"/>
    <property type="match status" value="1"/>
</dbReference>
<keyword evidence="5" id="KW-0597">Phosphoprotein</keyword>
<evidence type="ECO:0000256" key="1">
    <source>
        <dbReference type="ARBA" id="ARBA00000085"/>
    </source>
</evidence>
<dbReference type="Proteomes" id="UP000886890">
    <property type="component" value="Unassembled WGS sequence"/>
</dbReference>
<organism evidence="17 18">
    <name type="scientific">Candidatus Fusicatenibacter merdavium</name>
    <dbReference type="NCBI Taxonomy" id="2838600"/>
    <lineage>
        <taxon>Bacteria</taxon>
        <taxon>Bacillati</taxon>
        <taxon>Bacillota</taxon>
        <taxon>Clostridia</taxon>
        <taxon>Lachnospirales</taxon>
        <taxon>Lachnospiraceae</taxon>
        <taxon>Fusicatenibacter</taxon>
    </lineage>
</organism>
<dbReference type="SMART" id="SM00387">
    <property type="entry name" value="HATPase_c"/>
    <property type="match status" value="1"/>
</dbReference>
<dbReference type="InterPro" id="IPR036890">
    <property type="entry name" value="HATPase_C_sf"/>
</dbReference>
<name>A0A9D1XEN1_9FIRM</name>
<dbReference type="Gene3D" id="3.30.565.10">
    <property type="entry name" value="Histidine kinase-like ATPase, C-terminal domain"/>
    <property type="match status" value="1"/>
</dbReference>
<dbReference type="Pfam" id="PF00512">
    <property type="entry name" value="HisKA"/>
    <property type="match status" value="1"/>
</dbReference>
<dbReference type="PANTHER" id="PTHR45528:SF1">
    <property type="entry name" value="SENSOR HISTIDINE KINASE CPXA"/>
    <property type="match status" value="1"/>
</dbReference>